<comment type="caution">
    <text evidence="1">The sequence shown here is derived from an EMBL/GenBank/DDBJ whole genome shotgun (WGS) entry which is preliminary data.</text>
</comment>
<dbReference type="EMBL" id="BMJH01000004">
    <property type="protein sequence ID" value="GGC76525.1"/>
    <property type="molecule type" value="Genomic_DNA"/>
</dbReference>
<organism evidence="1 2">
    <name type="scientific">Hoyosella rhizosphaerae</name>
    <dbReference type="NCBI Taxonomy" id="1755582"/>
    <lineage>
        <taxon>Bacteria</taxon>
        <taxon>Bacillati</taxon>
        <taxon>Actinomycetota</taxon>
        <taxon>Actinomycetes</taxon>
        <taxon>Mycobacteriales</taxon>
        <taxon>Hoyosellaceae</taxon>
        <taxon>Hoyosella</taxon>
    </lineage>
</organism>
<dbReference type="Proteomes" id="UP000641514">
    <property type="component" value="Unassembled WGS sequence"/>
</dbReference>
<gene>
    <name evidence="1" type="ORF">GCM10011410_32220</name>
</gene>
<evidence type="ECO:0000313" key="1">
    <source>
        <dbReference type="EMBL" id="GGC76525.1"/>
    </source>
</evidence>
<evidence type="ECO:0000313" key="2">
    <source>
        <dbReference type="Proteomes" id="UP000641514"/>
    </source>
</evidence>
<reference evidence="1" key="2">
    <citation type="submission" date="2020-09" db="EMBL/GenBank/DDBJ databases">
        <authorList>
            <person name="Sun Q."/>
            <person name="Zhou Y."/>
        </authorList>
    </citation>
    <scope>NUCLEOTIDE SEQUENCE</scope>
    <source>
        <strain evidence="1">CGMCC 1.15478</strain>
    </source>
</reference>
<dbReference type="AlphaFoldDB" id="A0A916ULP4"/>
<reference evidence="1" key="1">
    <citation type="journal article" date="2014" name="Int. J. Syst. Evol. Microbiol.">
        <title>Complete genome sequence of Corynebacterium casei LMG S-19264T (=DSM 44701T), isolated from a smear-ripened cheese.</title>
        <authorList>
            <consortium name="US DOE Joint Genome Institute (JGI-PGF)"/>
            <person name="Walter F."/>
            <person name="Albersmeier A."/>
            <person name="Kalinowski J."/>
            <person name="Ruckert C."/>
        </authorList>
    </citation>
    <scope>NUCLEOTIDE SEQUENCE</scope>
    <source>
        <strain evidence="1">CGMCC 1.15478</strain>
    </source>
</reference>
<proteinExistence type="predicted"/>
<keyword evidence="2" id="KW-1185">Reference proteome</keyword>
<accession>A0A916ULP4</accession>
<sequence>MVIWFLAIVGLIVLAVLMWRAFGPTLLGRVDNTPRVVGPDDDPDFLWRLKRDAQRENRDPHSDDTPQ</sequence>
<name>A0A916ULP4_9ACTN</name>
<protein>
    <submittedName>
        <fullName evidence="1">Uncharacterized protein</fullName>
    </submittedName>
</protein>